<comment type="caution">
    <text evidence="1">The sequence shown here is derived from an EMBL/GenBank/DDBJ whole genome shotgun (WGS) entry which is preliminary data.</text>
</comment>
<name>A0AAV3QI57_LITER</name>
<reference evidence="1 2" key="1">
    <citation type="submission" date="2024-01" db="EMBL/GenBank/DDBJ databases">
        <title>The complete chloroplast genome sequence of Lithospermum erythrorhizon: insights into the phylogenetic relationship among Boraginaceae species and the maternal lineages of purple gromwells.</title>
        <authorList>
            <person name="Okada T."/>
            <person name="Watanabe K."/>
        </authorList>
    </citation>
    <scope>NUCLEOTIDE SEQUENCE [LARGE SCALE GENOMIC DNA]</scope>
</reference>
<evidence type="ECO:0000313" key="2">
    <source>
        <dbReference type="Proteomes" id="UP001454036"/>
    </source>
</evidence>
<gene>
    <name evidence="1" type="ORF">LIER_19553</name>
</gene>
<protein>
    <submittedName>
        <fullName evidence="1">Uncharacterized protein</fullName>
    </submittedName>
</protein>
<dbReference type="Proteomes" id="UP001454036">
    <property type="component" value="Unassembled WGS sequence"/>
</dbReference>
<dbReference type="AlphaFoldDB" id="A0AAV3QI57"/>
<organism evidence="1 2">
    <name type="scientific">Lithospermum erythrorhizon</name>
    <name type="common">Purple gromwell</name>
    <name type="synonym">Lithospermum officinale var. erythrorhizon</name>
    <dbReference type="NCBI Taxonomy" id="34254"/>
    <lineage>
        <taxon>Eukaryota</taxon>
        <taxon>Viridiplantae</taxon>
        <taxon>Streptophyta</taxon>
        <taxon>Embryophyta</taxon>
        <taxon>Tracheophyta</taxon>
        <taxon>Spermatophyta</taxon>
        <taxon>Magnoliopsida</taxon>
        <taxon>eudicotyledons</taxon>
        <taxon>Gunneridae</taxon>
        <taxon>Pentapetalae</taxon>
        <taxon>asterids</taxon>
        <taxon>lamiids</taxon>
        <taxon>Boraginales</taxon>
        <taxon>Boraginaceae</taxon>
        <taxon>Boraginoideae</taxon>
        <taxon>Lithospermeae</taxon>
        <taxon>Lithospermum</taxon>
    </lineage>
</organism>
<sequence>MYQPLGFKDPDRPDHMCQLRKSLYGLKQAPGRGIKDLLTMLPPLVLLTATISRSNVEVEYCGIANVISEACWLCNLLLELHHPLTSTTIVY</sequence>
<proteinExistence type="predicted"/>
<dbReference type="EMBL" id="BAABME010004841">
    <property type="protein sequence ID" value="GAA0163762.1"/>
    <property type="molecule type" value="Genomic_DNA"/>
</dbReference>
<accession>A0AAV3QI57</accession>
<evidence type="ECO:0000313" key="1">
    <source>
        <dbReference type="EMBL" id="GAA0163762.1"/>
    </source>
</evidence>
<keyword evidence="2" id="KW-1185">Reference proteome</keyword>